<feature type="transmembrane region" description="Helical" evidence="2">
    <location>
        <begin position="66"/>
        <end position="86"/>
    </location>
</feature>
<feature type="compositionally biased region" description="Basic and acidic residues" evidence="1">
    <location>
        <begin position="652"/>
        <end position="663"/>
    </location>
</feature>
<sequence length="779" mass="85218">MCGDCMPEATEQILCGLFVALVSFHAWMHRGWLVSWWSAGPDFSSVFDLKAPSSILLTYQNRFQNLALTMATAWSLLVGLSAVAFLQVFPEPFEARGYHLMLCVPLYGFCLMFRAVDVYFPEAFCWSLDFFVAGVQVVMISRQLTVSALLVSDFSVLSKMFRFIFAIGTSNRGHVVIWNVVFAISGIYRGLTLRCGMIAGNADVQWQLQAYKAAVSVVGIELLCSALIFVVWLAMEKFMAMFISAILDAQEAENEKAAAQRMLAVLCDSQMMLDSELRISGRHESSARFLQVTATAAAGCESLDGVAFTDFVDPVDVSRFLAFMRGRPSWPSGRPESPEASPDEEREQRRQDSPSKPAGSLHVQMCNGLGRPFRAELFHVCFTSGGTLAHLVGIREENHNEGETLASSLEANFQDDQAKLFKTTTLSSQPRCRRFAANLLAESVREAGERDERVGEEKEEEEEEEEEEEDALETVKSTPSKPVLKKELLSMRAFETGDLLQLKHGSTASASSSSSASSSCASKALPMFPGLQDVVACLAPFSPGLAMNSCQVNFLSSESDLCLSLKDFVSAKEVQRIQLSVQKVVNCVLNDGVSQQTDLGPLRFKFPGTRECDGLTLLAKSVELSVSMSSQDQETPDSQADSSSEDSSDEDREGRKDSLESKDGPGSGSEAESEPDRRSGVGAGGGEGEGGTFAAAVASSGVRDQRRTQRPTATARSAGPESIRVTLRLRDLSMPTADISKHSSRRRRRHRVMECLKQSSQNVQQAACMLPIIEESWAT</sequence>
<feature type="compositionally biased region" description="Basic and acidic residues" evidence="1">
    <location>
        <begin position="445"/>
        <end position="456"/>
    </location>
</feature>
<reference evidence="3" key="1">
    <citation type="submission" date="2021-02" db="EMBL/GenBank/DDBJ databases">
        <authorList>
            <person name="Dougan E. K."/>
            <person name="Rhodes N."/>
            <person name="Thang M."/>
            <person name="Chan C."/>
        </authorList>
    </citation>
    <scope>NUCLEOTIDE SEQUENCE</scope>
</reference>
<feature type="compositionally biased region" description="Acidic residues" evidence="1">
    <location>
        <begin position="457"/>
        <end position="472"/>
    </location>
</feature>
<feature type="transmembrane region" description="Helical" evidence="2">
    <location>
        <begin position="173"/>
        <end position="191"/>
    </location>
</feature>
<evidence type="ECO:0000256" key="1">
    <source>
        <dbReference type="SAM" id="MobiDB-lite"/>
    </source>
</evidence>
<keyword evidence="2" id="KW-1133">Transmembrane helix</keyword>
<dbReference type="Proteomes" id="UP000654075">
    <property type="component" value="Unassembled WGS sequence"/>
</dbReference>
<feature type="transmembrane region" description="Helical" evidence="2">
    <location>
        <begin position="128"/>
        <end position="152"/>
    </location>
</feature>
<feature type="region of interest" description="Disordered" evidence="1">
    <location>
        <begin position="328"/>
        <end position="363"/>
    </location>
</feature>
<dbReference type="AlphaFoldDB" id="A0A813EN52"/>
<evidence type="ECO:0000313" key="3">
    <source>
        <dbReference type="EMBL" id="CAE8599824.1"/>
    </source>
</evidence>
<protein>
    <submittedName>
        <fullName evidence="3">Uncharacterized protein</fullName>
    </submittedName>
</protein>
<feature type="transmembrane region" description="Helical" evidence="2">
    <location>
        <begin position="211"/>
        <end position="234"/>
    </location>
</feature>
<keyword evidence="2" id="KW-0812">Transmembrane</keyword>
<accession>A0A813EN52</accession>
<comment type="caution">
    <text evidence="3">The sequence shown here is derived from an EMBL/GenBank/DDBJ whole genome shotgun (WGS) entry which is preliminary data.</text>
</comment>
<feature type="transmembrane region" description="Helical" evidence="2">
    <location>
        <begin position="98"/>
        <end position="116"/>
    </location>
</feature>
<keyword evidence="4" id="KW-1185">Reference proteome</keyword>
<feature type="region of interest" description="Disordered" evidence="1">
    <location>
        <begin position="445"/>
        <end position="478"/>
    </location>
</feature>
<name>A0A813EN52_POLGL</name>
<feature type="compositionally biased region" description="Gly residues" evidence="1">
    <location>
        <begin position="681"/>
        <end position="691"/>
    </location>
</feature>
<keyword evidence="2" id="KW-0472">Membrane</keyword>
<dbReference type="EMBL" id="CAJNNV010011518">
    <property type="protein sequence ID" value="CAE8599824.1"/>
    <property type="molecule type" value="Genomic_DNA"/>
</dbReference>
<feature type="region of interest" description="Disordered" evidence="1">
    <location>
        <begin position="627"/>
        <end position="722"/>
    </location>
</feature>
<evidence type="ECO:0000313" key="4">
    <source>
        <dbReference type="Proteomes" id="UP000654075"/>
    </source>
</evidence>
<organism evidence="3 4">
    <name type="scientific">Polarella glacialis</name>
    <name type="common">Dinoflagellate</name>
    <dbReference type="NCBI Taxonomy" id="89957"/>
    <lineage>
        <taxon>Eukaryota</taxon>
        <taxon>Sar</taxon>
        <taxon>Alveolata</taxon>
        <taxon>Dinophyceae</taxon>
        <taxon>Suessiales</taxon>
        <taxon>Suessiaceae</taxon>
        <taxon>Polarella</taxon>
    </lineage>
</organism>
<gene>
    <name evidence="3" type="ORF">PGLA1383_LOCUS18167</name>
</gene>
<proteinExistence type="predicted"/>
<evidence type="ECO:0000256" key="2">
    <source>
        <dbReference type="SAM" id="Phobius"/>
    </source>
</evidence>